<gene>
    <name evidence="3" type="ORF">AAX06_00690</name>
</gene>
<keyword evidence="2" id="KW-0472">Membrane</keyword>
<dbReference type="RefSeq" id="WP_046695906.1">
    <property type="nucleotide sequence ID" value="NZ_CP011376.1"/>
</dbReference>
<sequence>MSTKLKNKRISQLLFVGVVIIPWIAIIAYVLLLANPRYISTSNVVIKQVSEQAMSTSGISALLGVNNTSRDDALYLTKYILSDDMIDKLDKKFEFRKNYHLTGSDFINEIDAEATQEELREYFKKRVNVSLDELSSVLTVETEGFTPEFAYELNKEILTESEIFVNAISKKVAKEQLAFATTQVQEAEARLNDTKKAMLDYQNTNEIFDPQTNAQIVNQVIATLQAQLSSLRTEERQLLSYLNPEAPQIVSLRSQITSVEKQIRDEQGKLTSPNDSKLNEQTAQFESIKSDVEFAGELYKLALTSLESSRIEAIRKMKNLIVISSPHLAEEALYPRKSYVIGTSLALLLILYGFIVLVLSVIRDHAK</sequence>
<dbReference type="EMBL" id="CP011376">
    <property type="protein sequence ID" value="AKG06953.1"/>
    <property type="molecule type" value="Genomic_DNA"/>
</dbReference>
<protein>
    <submittedName>
        <fullName evidence="3">Capsule biosynthesis protein</fullName>
    </submittedName>
</protein>
<evidence type="ECO:0000256" key="1">
    <source>
        <dbReference type="SAM" id="Coils"/>
    </source>
</evidence>
<name>A0AAC8PU62_9GAMM</name>
<dbReference type="InterPro" id="IPR050445">
    <property type="entry name" value="Bact_polysacc_biosynth/exp"/>
</dbReference>
<dbReference type="GO" id="GO:0005886">
    <property type="term" value="C:plasma membrane"/>
    <property type="evidence" value="ECO:0007669"/>
    <property type="project" value="TreeGrafter"/>
</dbReference>
<dbReference type="PANTHER" id="PTHR32309">
    <property type="entry name" value="TYROSINE-PROTEIN KINASE"/>
    <property type="match status" value="1"/>
</dbReference>
<dbReference type="PANTHER" id="PTHR32309:SF13">
    <property type="entry name" value="FERRIC ENTEROBACTIN TRANSPORT PROTEIN FEPE"/>
    <property type="match status" value="1"/>
</dbReference>
<dbReference type="Proteomes" id="UP000077465">
    <property type="component" value="Chromosome"/>
</dbReference>
<keyword evidence="2" id="KW-0812">Transmembrane</keyword>
<evidence type="ECO:0000313" key="4">
    <source>
        <dbReference type="Proteomes" id="UP000077465"/>
    </source>
</evidence>
<keyword evidence="2" id="KW-1133">Transmembrane helix</keyword>
<feature type="coiled-coil region" evidence="1">
    <location>
        <begin position="170"/>
        <end position="204"/>
    </location>
</feature>
<evidence type="ECO:0000256" key="2">
    <source>
        <dbReference type="SAM" id="Phobius"/>
    </source>
</evidence>
<organism evidence="3 4">
    <name type="scientific">Moraxella bovoculi</name>
    <dbReference type="NCBI Taxonomy" id="386891"/>
    <lineage>
        <taxon>Bacteria</taxon>
        <taxon>Pseudomonadati</taxon>
        <taxon>Pseudomonadota</taxon>
        <taxon>Gammaproteobacteria</taxon>
        <taxon>Moraxellales</taxon>
        <taxon>Moraxellaceae</taxon>
        <taxon>Moraxella</taxon>
    </lineage>
</organism>
<reference evidence="3 4" key="1">
    <citation type="submission" date="2015-05" db="EMBL/GenBank/DDBJ databases">
        <authorList>
            <person name="Dickey A."/>
            <person name="Clawson M."/>
            <person name="Bono J."/>
            <person name="Loy J.D."/>
        </authorList>
    </citation>
    <scope>NUCLEOTIDE SEQUENCE [LARGE SCALE GENOMIC DNA]</scope>
    <source>
        <strain evidence="3 4">22581</strain>
    </source>
</reference>
<dbReference type="AlphaFoldDB" id="A0AAC8PU62"/>
<keyword evidence="1" id="KW-0175">Coiled coil</keyword>
<accession>A0AAC8PU62</accession>
<evidence type="ECO:0000313" key="3">
    <source>
        <dbReference type="EMBL" id="AKG06953.1"/>
    </source>
</evidence>
<feature type="transmembrane region" description="Helical" evidence="2">
    <location>
        <begin position="12"/>
        <end position="34"/>
    </location>
</feature>
<feature type="transmembrane region" description="Helical" evidence="2">
    <location>
        <begin position="339"/>
        <end position="362"/>
    </location>
</feature>
<proteinExistence type="predicted"/>
<dbReference type="GO" id="GO:0004713">
    <property type="term" value="F:protein tyrosine kinase activity"/>
    <property type="evidence" value="ECO:0007669"/>
    <property type="project" value="TreeGrafter"/>
</dbReference>